<evidence type="ECO:0000256" key="6">
    <source>
        <dbReference type="ARBA" id="ARBA00022777"/>
    </source>
</evidence>
<organism evidence="12 13">
    <name type="scientific">Microvirga brassicacearum</name>
    <dbReference type="NCBI Taxonomy" id="2580413"/>
    <lineage>
        <taxon>Bacteria</taxon>
        <taxon>Pseudomonadati</taxon>
        <taxon>Pseudomonadota</taxon>
        <taxon>Alphaproteobacteria</taxon>
        <taxon>Hyphomicrobiales</taxon>
        <taxon>Methylobacteriaceae</taxon>
        <taxon>Microvirga</taxon>
    </lineage>
</organism>
<keyword evidence="9" id="KW-0472">Membrane</keyword>
<feature type="transmembrane region" description="Helical" evidence="9">
    <location>
        <begin position="81"/>
        <end position="102"/>
    </location>
</feature>
<evidence type="ECO:0000256" key="8">
    <source>
        <dbReference type="SAM" id="MobiDB-lite"/>
    </source>
</evidence>
<comment type="catalytic activity">
    <reaction evidence="1">
        <text>ATP + protein L-histidine = ADP + protein N-phospho-L-histidine.</text>
        <dbReference type="EC" id="2.7.13.3"/>
    </reaction>
</comment>
<feature type="domain" description="Signal transduction histidine kinase HWE region" evidence="11">
    <location>
        <begin position="603"/>
        <end position="685"/>
    </location>
</feature>
<evidence type="ECO:0000256" key="3">
    <source>
        <dbReference type="ARBA" id="ARBA00022553"/>
    </source>
</evidence>
<dbReference type="SMART" id="SM00065">
    <property type="entry name" value="GAF"/>
    <property type="match status" value="1"/>
</dbReference>
<evidence type="ECO:0000259" key="11">
    <source>
        <dbReference type="SMART" id="SM00911"/>
    </source>
</evidence>
<keyword evidence="13" id="KW-1185">Reference proteome</keyword>
<keyword evidence="7" id="KW-0067">ATP-binding</keyword>
<feature type="compositionally biased region" description="Polar residues" evidence="8">
    <location>
        <begin position="43"/>
        <end position="52"/>
    </location>
</feature>
<name>A0A5N3PGR5_9HYPH</name>
<dbReference type="EMBL" id="VCMV01000003">
    <property type="protein sequence ID" value="KAB0268916.1"/>
    <property type="molecule type" value="Genomic_DNA"/>
</dbReference>
<keyword evidence="6" id="KW-0418">Kinase</keyword>
<evidence type="ECO:0000256" key="1">
    <source>
        <dbReference type="ARBA" id="ARBA00000085"/>
    </source>
</evidence>
<dbReference type="Proteomes" id="UP000325684">
    <property type="component" value="Unassembled WGS sequence"/>
</dbReference>
<comment type="caution">
    <text evidence="12">The sequence shown here is derived from an EMBL/GenBank/DDBJ whole genome shotgun (WGS) entry which is preliminary data.</text>
</comment>
<keyword evidence="4" id="KW-0808">Transferase</keyword>
<dbReference type="InterPro" id="IPR003018">
    <property type="entry name" value="GAF"/>
</dbReference>
<dbReference type="OrthoDB" id="341208at2"/>
<dbReference type="CDD" id="cd12915">
    <property type="entry name" value="PDC2_DGC_like"/>
    <property type="match status" value="1"/>
</dbReference>
<dbReference type="GO" id="GO:0004673">
    <property type="term" value="F:protein histidine kinase activity"/>
    <property type="evidence" value="ECO:0007669"/>
    <property type="project" value="UniProtKB-EC"/>
</dbReference>
<keyword evidence="5" id="KW-0547">Nucleotide-binding</keyword>
<evidence type="ECO:0000256" key="2">
    <source>
        <dbReference type="ARBA" id="ARBA00012438"/>
    </source>
</evidence>
<evidence type="ECO:0000259" key="10">
    <source>
        <dbReference type="SMART" id="SM00065"/>
    </source>
</evidence>
<feature type="transmembrane region" description="Helical" evidence="9">
    <location>
        <begin position="358"/>
        <end position="379"/>
    </location>
</feature>
<dbReference type="EC" id="2.7.13.3" evidence="2"/>
<keyword evidence="9" id="KW-0812">Transmembrane</keyword>
<dbReference type="AlphaFoldDB" id="A0A5N3PGR5"/>
<keyword evidence="3" id="KW-0597">Phosphoprotein</keyword>
<evidence type="ECO:0000313" key="12">
    <source>
        <dbReference type="EMBL" id="KAB0268916.1"/>
    </source>
</evidence>
<feature type="region of interest" description="Disordered" evidence="8">
    <location>
        <begin position="36"/>
        <end position="55"/>
    </location>
</feature>
<dbReference type="Gene3D" id="3.30.450.20">
    <property type="entry name" value="PAS domain"/>
    <property type="match status" value="2"/>
</dbReference>
<dbReference type="PANTHER" id="PTHR41523">
    <property type="entry name" value="TWO-COMPONENT SYSTEM SENSOR PROTEIN"/>
    <property type="match status" value="1"/>
</dbReference>
<dbReference type="SMART" id="SM00911">
    <property type="entry name" value="HWE_HK"/>
    <property type="match status" value="1"/>
</dbReference>
<keyword evidence="9" id="KW-1133">Transmembrane helix</keyword>
<feature type="domain" description="GAF" evidence="10">
    <location>
        <begin position="424"/>
        <end position="584"/>
    </location>
</feature>
<dbReference type="InterPro" id="IPR036890">
    <property type="entry name" value="HATPase_C_sf"/>
</dbReference>
<dbReference type="PANTHER" id="PTHR41523:SF7">
    <property type="entry name" value="HISTIDINE KINASE"/>
    <property type="match status" value="1"/>
</dbReference>
<dbReference type="Gene3D" id="3.30.450.40">
    <property type="match status" value="1"/>
</dbReference>
<accession>A0A5N3PGR5</accession>
<sequence length="799" mass="88559">MNPGLASAPGFVRRPTAKRMKRLYESSRPHYRCDDCRGRIASPTPNDQQSGAISPLKAYPRTATSSFLRKALRRSFTRGRVAFIMGLFGVAFIVTTFGYIALEQRGRLIQRNAEEIASNAFFMADHAARLFEVTDLTLRQTAALVEDESWYTIEPSRRLWEQINAIKEALPYIEDIWLNDSSGRLRLTSAKFPTPASDASDRDAFREQSKSDKGLFVGEPITGRVTRQPTFMVSRRLEYPNATFRGIVSVTVALSYFDAYWAKLRLPKRSRVTLMRGGDGTILAQYPPPADRISFAANDKAAFQRAVAANPQSGTFLYDDSGIAREAAYHKVSELPLYIGISIPQDSYWNPWIAQTRLYGVFALIAFIALVALTTLAGWQFREQAANTRLLSDEVALRTGELQSETAALEVLNRTGTTLAGELEIDHIMRNVVDAAVELTGAQVGAFFYRASAIDDTDGSDDGFELYALSGTAQEAFRETSSLRDTNVFSPSLSMGKIVRSNDILAEADENQASPFRPMPAGRSPMRSYMAVPVVSRTGNINGVLVFGHERTRVFTERSERLMQGLAAQAAIALENGRLYQAAQYEIEERKQSQAQQSLLIRELHHRVKNTLATVQAVVGATARSTTNIDDFYEAFVGRIISLANTHSLLTEAVWQTASLREILEKELTPYYDDSGERIKIEGPMVELPSEAAVPIGMAVHELTTNAAKYGALSVDTGRVSVHWTSEPEGDSIRLKLTWIERNGPPVTAPTRQGFGSRLLHRVLTTQLNAHVEMDFDETGLRVSLAMVLRQGGFLNPVA</sequence>
<dbReference type="Pfam" id="PF07536">
    <property type="entry name" value="HWE_HK"/>
    <property type="match status" value="1"/>
</dbReference>
<reference evidence="12 13" key="1">
    <citation type="journal article" date="2019" name="Microorganisms">
        <title>Genome Insights into the Novel Species Microvirga brassicacearum, a Rapeseed Endophyte with Biotechnological Potential.</title>
        <authorList>
            <person name="Jimenez-Gomez A."/>
            <person name="Saati-Santamaria Z."/>
            <person name="Igual J.M."/>
            <person name="Rivas R."/>
            <person name="Mateos P.F."/>
            <person name="Garcia-Fraile P."/>
        </authorList>
    </citation>
    <scope>NUCLEOTIDE SEQUENCE [LARGE SCALE GENOMIC DNA]</scope>
    <source>
        <strain evidence="12 13">CDVBN77</strain>
    </source>
</reference>
<evidence type="ECO:0000256" key="5">
    <source>
        <dbReference type="ARBA" id="ARBA00022741"/>
    </source>
</evidence>
<dbReference type="InterPro" id="IPR029016">
    <property type="entry name" value="GAF-like_dom_sf"/>
</dbReference>
<dbReference type="Gene3D" id="3.30.565.10">
    <property type="entry name" value="Histidine kinase-like ATPase, C-terminal domain"/>
    <property type="match status" value="1"/>
</dbReference>
<dbReference type="SUPFAM" id="SSF55781">
    <property type="entry name" value="GAF domain-like"/>
    <property type="match status" value="1"/>
</dbReference>
<dbReference type="InterPro" id="IPR011102">
    <property type="entry name" value="Sig_transdc_His_kinase_HWE"/>
</dbReference>
<dbReference type="GO" id="GO:0005524">
    <property type="term" value="F:ATP binding"/>
    <property type="evidence" value="ECO:0007669"/>
    <property type="project" value="UniProtKB-KW"/>
</dbReference>
<dbReference type="CDD" id="cd12914">
    <property type="entry name" value="PDC1_DGC_like"/>
    <property type="match status" value="1"/>
</dbReference>
<evidence type="ECO:0000256" key="7">
    <source>
        <dbReference type="ARBA" id="ARBA00022840"/>
    </source>
</evidence>
<evidence type="ECO:0000256" key="9">
    <source>
        <dbReference type="SAM" id="Phobius"/>
    </source>
</evidence>
<evidence type="ECO:0000256" key="4">
    <source>
        <dbReference type="ARBA" id="ARBA00022679"/>
    </source>
</evidence>
<protein>
    <recommendedName>
        <fullName evidence="2">histidine kinase</fullName>
        <ecNumber evidence="2">2.7.13.3</ecNumber>
    </recommendedName>
</protein>
<evidence type="ECO:0000313" key="13">
    <source>
        <dbReference type="Proteomes" id="UP000325684"/>
    </source>
</evidence>
<dbReference type="Pfam" id="PF13185">
    <property type="entry name" value="GAF_2"/>
    <property type="match status" value="1"/>
</dbReference>
<proteinExistence type="predicted"/>
<gene>
    <name evidence="12" type="ORF">FEZ63_02035</name>
</gene>